<gene>
    <name evidence="3" type="ORF">VOLCADRAFT_91374</name>
</gene>
<dbReference type="Proteomes" id="UP000001058">
    <property type="component" value="Unassembled WGS sequence"/>
</dbReference>
<dbReference type="STRING" id="3068.D8TWW7"/>
<dbReference type="AlphaFoldDB" id="D8TWW7"/>
<feature type="repeat" description="RCC1" evidence="1">
    <location>
        <begin position="437"/>
        <end position="496"/>
    </location>
</feature>
<evidence type="ECO:0000313" key="4">
    <source>
        <dbReference type="Proteomes" id="UP000001058"/>
    </source>
</evidence>
<dbReference type="InParanoid" id="D8TWW7"/>
<protein>
    <submittedName>
        <fullName evidence="3">Uncharacterized protein</fullName>
    </submittedName>
</protein>
<dbReference type="PRINTS" id="PR00633">
    <property type="entry name" value="RCCNDNSATION"/>
</dbReference>
<feature type="repeat" description="RCC1" evidence="1">
    <location>
        <begin position="307"/>
        <end position="375"/>
    </location>
</feature>
<sequence>MGARLRPVDFGPLVRIPVSVTAGAGHTCVVLQPGGGVRCWGRNTLGQLNAGDTDDRGIRPGQVSGYFQDARLGIDESAVAVAAGVSYTCVILVPGNYVKCWGANTDGVLGSGFMYQYFGEDYRDVGWKLLPVDVGYGLQVETIAAGGQHVCVKLKRSSPPQEQRLVKCWGRNSRGQLGLGDTADRGDWYRAMGAALPPVDLGPPFANPIAHVHLARPTIYIQILSELITGANQVSTGSLLLAVNEYSKYSTGCLARTSRMGLQCWGWAILSHIGPSDLFMMDIGSGFSVQSIAMGVLHTCVLLKPGGVVKCWGYNFAGQLGLGLSGPDHYPNPSDIYTGRNNSLPAVALGPSGNRTVVATALAAGSKHTCAIVAAGRIKCWGKNRSGQLGLGDNITRGTDPAQMGAALPFVDLGPGLAAVALAAGDAHTCAVLQPGGRVKCWGNNTAGQLGLGDNRTRGLRPTDMGAALPFVDLGPGLNATAIAAGSRHTCVLLQPGGRVKCWGSNDRGQLGMGDKRSRGLLPSEMGALLPFVDLGSGLEVTQLVTGAGAAHTCALLQPGSLLKCWGADDVGQLGAQRIGSSTGDEPGEMGAFLKPVVLSPDVTRFKSAAVSTYLTCAVVDTTTQQDQVKCWGAVLDKIPGAVIRGNPTRQRVFNPKLGLTGDLSEDIKRSPLLDSPPSKQLQQPLHCQHRGPRRVDLRLRVPPEELLRAAEKTVQQSTWGLMSLEDLGITFRGVPHLRIVDSVISGMEFSLLGPLLADIRGFKCTSVLNAHGWSCLHLQYSDASNGDNGVDNGSSLVSPELQQWYDTAAGQGFLTITNSSFVNTKTGWGGMYGAGDAASVDAYKAPLVREAAGALQIRVYDSVFTDHKGVALTVLGSSQDYVELSRCVMSRNEARSGPVLYIDGSLSGLTLKSVQVADNTATGDRGGVAFVSGSLDQLIVFTSNFTNNSAAMGGMLYTPYVDRVRIVDSTLTVPDAVLYGGIIAANGMGDISVMRSLISGNRAFSDNTTLWHTTNGFNSITVNASTITRGNI</sequence>
<dbReference type="OrthoDB" id="538768at2759"/>
<dbReference type="InterPro" id="IPR051553">
    <property type="entry name" value="Ran_GTPase-activating"/>
</dbReference>
<proteinExistence type="predicted"/>
<dbReference type="SUPFAM" id="SSF50985">
    <property type="entry name" value="RCC1/BLIP-II"/>
    <property type="match status" value="1"/>
</dbReference>
<evidence type="ECO:0000256" key="2">
    <source>
        <dbReference type="SAM" id="MobiDB-lite"/>
    </source>
</evidence>
<dbReference type="eggNOG" id="KOG1426">
    <property type="taxonomic scope" value="Eukaryota"/>
</dbReference>
<dbReference type="PROSITE" id="PS50012">
    <property type="entry name" value="RCC1_3"/>
    <property type="match status" value="5"/>
</dbReference>
<dbReference type="Gene3D" id="2.130.10.30">
    <property type="entry name" value="Regulator of chromosome condensation 1/beta-lactamase-inhibitor protein II"/>
    <property type="match status" value="3"/>
</dbReference>
<feature type="repeat" description="RCC1" evidence="1">
    <location>
        <begin position="35"/>
        <end position="94"/>
    </location>
</feature>
<dbReference type="GO" id="GO:0005737">
    <property type="term" value="C:cytoplasm"/>
    <property type="evidence" value="ECO:0007669"/>
    <property type="project" value="TreeGrafter"/>
</dbReference>
<dbReference type="InterPro" id="IPR009091">
    <property type="entry name" value="RCC1/BLIP-II"/>
</dbReference>
<dbReference type="PANTHER" id="PTHR45982">
    <property type="entry name" value="REGULATOR OF CHROMOSOME CONDENSATION"/>
    <property type="match status" value="1"/>
</dbReference>
<feature type="repeat" description="RCC1" evidence="1">
    <location>
        <begin position="498"/>
        <end position="559"/>
    </location>
</feature>
<dbReference type="PANTHER" id="PTHR45982:SF1">
    <property type="entry name" value="REGULATOR OF CHROMOSOME CONDENSATION"/>
    <property type="match status" value="1"/>
</dbReference>
<accession>D8TWW7</accession>
<keyword evidence="4" id="KW-1185">Reference proteome</keyword>
<dbReference type="InterPro" id="IPR000408">
    <property type="entry name" value="Reg_chr_condens"/>
</dbReference>
<dbReference type="Pfam" id="PF13540">
    <property type="entry name" value="RCC1_2"/>
    <property type="match status" value="5"/>
</dbReference>
<feature type="region of interest" description="Disordered" evidence="2">
    <location>
        <begin position="669"/>
        <end position="693"/>
    </location>
</feature>
<dbReference type="GeneID" id="9618409"/>
<dbReference type="GO" id="GO:0005085">
    <property type="term" value="F:guanyl-nucleotide exchange factor activity"/>
    <property type="evidence" value="ECO:0007669"/>
    <property type="project" value="TreeGrafter"/>
</dbReference>
<dbReference type="RefSeq" id="XP_002950910.1">
    <property type="nucleotide sequence ID" value="XM_002950864.1"/>
</dbReference>
<evidence type="ECO:0000313" key="3">
    <source>
        <dbReference type="EMBL" id="EFJ48225.1"/>
    </source>
</evidence>
<name>D8TWW7_VOLCA</name>
<feature type="repeat" description="RCC1" evidence="1">
    <location>
        <begin position="376"/>
        <end position="435"/>
    </location>
</feature>
<evidence type="ECO:0000256" key="1">
    <source>
        <dbReference type="PROSITE-ProRule" id="PRU00235"/>
    </source>
</evidence>
<dbReference type="SUPFAM" id="SSF51126">
    <property type="entry name" value="Pectin lyase-like"/>
    <property type="match status" value="1"/>
</dbReference>
<dbReference type="EMBL" id="GL378341">
    <property type="protein sequence ID" value="EFJ48225.1"/>
    <property type="molecule type" value="Genomic_DNA"/>
</dbReference>
<organism evidence="4">
    <name type="scientific">Volvox carteri f. nagariensis</name>
    <dbReference type="NCBI Taxonomy" id="3068"/>
    <lineage>
        <taxon>Eukaryota</taxon>
        <taxon>Viridiplantae</taxon>
        <taxon>Chlorophyta</taxon>
        <taxon>core chlorophytes</taxon>
        <taxon>Chlorophyceae</taxon>
        <taxon>CS clade</taxon>
        <taxon>Chlamydomonadales</taxon>
        <taxon>Volvocaceae</taxon>
        <taxon>Volvox</taxon>
    </lineage>
</organism>
<dbReference type="InterPro" id="IPR011050">
    <property type="entry name" value="Pectin_lyase_fold/virulence"/>
</dbReference>
<reference evidence="3 4" key="1">
    <citation type="journal article" date="2010" name="Science">
        <title>Genomic analysis of organismal complexity in the multicellular green alga Volvox carteri.</title>
        <authorList>
            <person name="Prochnik S.E."/>
            <person name="Umen J."/>
            <person name="Nedelcu A.M."/>
            <person name="Hallmann A."/>
            <person name="Miller S.M."/>
            <person name="Nishii I."/>
            <person name="Ferris P."/>
            <person name="Kuo A."/>
            <person name="Mitros T."/>
            <person name="Fritz-Laylin L.K."/>
            <person name="Hellsten U."/>
            <person name="Chapman J."/>
            <person name="Simakov O."/>
            <person name="Rensing S.A."/>
            <person name="Terry A."/>
            <person name="Pangilinan J."/>
            <person name="Kapitonov V."/>
            <person name="Jurka J."/>
            <person name="Salamov A."/>
            <person name="Shapiro H."/>
            <person name="Schmutz J."/>
            <person name="Grimwood J."/>
            <person name="Lindquist E."/>
            <person name="Lucas S."/>
            <person name="Grigoriev I.V."/>
            <person name="Schmitt R."/>
            <person name="Kirk D."/>
            <person name="Rokhsar D.S."/>
        </authorList>
    </citation>
    <scope>NUCLEOTIDE SEQUENCE [LARGE SCALE GENOMIC DNA]</scope>
    <source>
        <strain evidence="4">f. Nagariensis / Eve</strain>
    </source>
</reference>
<dbReference type="KEGG" id="vcn:VOLCADRAFT_91374"/>